<proteinExistence type="predicted"/>
<sequence>MQLDNYSFLDSIDLLSFNTDNNCTLDNNDINDVNDVNIHLLDNINQRPNFHLNELSLNSPIALSLNHLNDTNNDIKSDSIDNIEKSSSPFSSSASSVYSSSSTATTNTNNTNNTTDNTPKYVNTKDINNLSHAYISNYLNNSNNLSNLNTITTTDPTTTSNTYTKIKSPTLKSQLKNDYNFNHDHNYNYEYDYNNTALKNLMQNINPLTYNLDVELQNDLILTENDEIEADDDNEEIDDIDNLNDLTNLNNDLKLNLSHQKKDNPVIKKNNSKFTMNTESSSSATTTTTSSTPMNTNDEEINSFYDSNNDESIEEHKNSFIILQGNKKISDSRLSLAQLSIVLNLKGNDEETAKREKNILEILKNDLNFPIGEKTWIRDTPLIEREKIINKLTDLVELKFNYGYNKKILSIIVRRASYYMMQGRLRRERRLKRKKAKINKNNTLH</sequence>
<feature type="compositionally biased region" description="Low complexity" evidence="1">
    <location>
        <begin position="86"/>
        <end position="118"/>
    </location>
</feature>
<evidence type="ECO:0000313" key="3">
    <source>
        <dbReference type="Proteomes" id="UP001378960"/>
    </source>
</evidence>
<feature type="compositionally biased region" description="Low complexity" evidence="1">
    <location>
        <begin position="280"/>
        <end position="292"/>
    </location>
</feature>
<dbReference type="Proteomes" id="UP001378960">
    <property type="component" value="Unassembled WGS sequence"/>
</dbReference>
<evidence type="ECO:0000313" key="2">
    <source>
        <dbReference type="EMBL" id="GMM44943.1"/>
    </source>
</evidence>
<feature type="region of interest" description="Disordered" evidence="1">
    <location>
        <begin position="86"/>
        <end position="120"/>
    </location>
</feature>
<name>A0AAV5R086_PICKL</name>
<dbReference type="AlphaFoldDB" id="A0AAV5R086"/>
<organism evidence="2 3">
    <name type="scientific">Pichia kluyveri</name>
    <name type="common">Yeast</name>
    <dbReference type="NCBI Taxonomy" id="36015"/>
    <lineage>
        <taxon>Eukaryota</taxon>
        <taxon>Fungi</taxon>
        <taxon>Dikarya</taxon>
        <taxon>Ascomycota</taxon>
        <taxon>Saccharomycotina</taxon>
        <taxon>Pichiomycetes</taxon>
        <taxon>Pichiales</taxon>
        <taxon>Pichiaceae</taxon>
        <taxon>Pichia</taxon>
    </lineage>
</organism>
<evidence type="ECO:0000256" key="1">
    <source>
        <dbReference type="SAM" id="MobiDB-lite"/>
    </source>
</evidence>
<accession>A0AAV5R086</accession>
<protein>
    <submittedName>
        <fullName evidence="2">Uncharacterized protein</fullName>
    </submittedName>
</protein>
<keyword evidence="3" id="KW-1185">Reference proteome</keyword>
<feature type="region of interest" description="Disordered" evidence="1">
    <location>
        <begin position="260"/>
        <end position="306"/>
    </location>
</feature>
<gene>
    <name evidence="2" type="ORF">DAPK24_015180</name>
</gene>
<comment type="caution">
    <text evidence="2">The sequence shown here is derived from an EMBL/GenBank/DDBJ whole genome shotgun (WGS) entry which is preliminary data.</text>
</comment>
<dbReference type="EMBL" id="BTGB01000001">
    <property type="protein sequence ID" value="GMM44943.1"/>
    <property type="molecule type" value="Genomic_DNA"/>
</dbReference>
<reference evidence="2 3" key="1">
    <citation type="journal article" date="2023" name="Elife">
        <title>Identification of key yeast species and microbe-microbe interactions impacting larval growth of Drosophila in the wild.</title>
        <authorList>
            <person name="Mure A."/>
            <person name="Sugiura Y."/>
            <person name="Maeda R."/>
            <person name="Honda K."/>
            <person name="Sakurai N."/>
            <person name="Takahashi Y."/>
            <person name="Watada M."/>
            <person name="Katoh T."/>
            <person name="Gotoh A."/>
            <person name="Gotoh Y."/>
            <person name="Taniguchi I."/>
            <person name="Nakamura K."/>
            <person name="Hayashi T."/>
            <person name="Katayama T."/>
            <person name="Uemura T."/>
            <person name="Hattori Y."/>
        </authorList>
    </citation>
    <scope>NUCLEOTIDE SEQUENCE [LARGE SCALE GENOMIC DNA]</scope>
    <source>
        <strain evidence="2 3">PK-24</strain>
    </source>
</reference>